<proteinExistence type="inferred from homology"/>
<keyword evidence="8" id="KW-1185">Reference proteome</keyword>
<feature type="transmembrane region" description="Helical" evidence="6">
    <location>
        <begin position="313"/>
        <end position="332"/>
    </location>
</feature>
<organism evidence="7 8">
    <name type="scientific">Roseiterribacter gracilis</name>
    <dbReference type="NCBI Taxonomy" id="2812848"/>
    <lineage>
        <taxon>Bacteria</taxon>
        <taxon>Pseudomonadati</taxon>
        <taxon>Pseudomonadota</taxon>
        <taxon>Alphaproteobacteria</taxon>
        <taxon>Rhodospirillales</taxon>
        <taxon>Roseiterribacteraceae</taxon>
        <taxon>Roseiterribacter</taxon>
    </lineage>
</organism>
<dbReference type="Gene3D" id="1.10.4160.10">
    <property type="entry name" value="Hydantoin permease"/>
    <property type="match status" value="1"/>
</dbReference>
<dbReference type="GO" id="GO:0005886">
    <property type="term" value="C:plasma membrane"/>
    <property type="evidence" value="ECO:0007669"/>
    <property type="project" value="TreeGrafter"/>
</dbReference>
<dbReference type="InterPro" id="IPR001248">
    <property type="entry name" value="Pur-cyt_permease"/>
</dbReference>
<dbReference type="RefSeq" id="WP_420242713.1">
    <property type="nucleotide sequence ID" value="NZ_BOPV01000001.1"/>
</dbReference>
<evidence type="ECO:0000313" key="7">
    <source>
        <dbReference type="EMBL" id="GIL39613.1"/>
    </source>
</evidence>
<dbReference type="GO" id="GO:0015209">
    <property type="term" value="F:cytosine transmembrane transporter activity"/>
    <property type="evidence" value="ECO:0007669"/>
    <property type="project" value="InterPro"/>
</dbReference>
<comment type="subcellular location">
    <subcellularLocation>
        <location evidence="1">Membrane</location>
        <topology evidence="1">Multi-pass membrane protein</topology>
    </subcellularLocation>
</comment>
<dbReference type="InterPro" id="IPR030191">
    <property type="entry name" value="CodB"/>
</dbReference>
<feature type="transmembrane region" description="Helical" evidence="6">
    <location>
        <begin position="142"/>
        <end position="163"/>
    </location>
</feature>
<feature type="transmembrane region" description="Helical" evidence="6">
    <location>
        <begin position="391"/>
        <end position="409"/>
    </location>
</feature>
<keyword evidence="4 6" id="KW-1133">Transmembrane helix</keyword>
<comment type="caution">
    <text evidence="7">The sequence shown here is derived from an EMBL/GenBank/DDBJ whole genome shotgun (WGS) entry which is preliminary data.</text>
</comment>
<feature type="transmembrane region" description="Helical" evidence="6">
    <location>
        <begin position="53"/>
        <end position="81"/>
    </location>
</feature>
<evidence type="ECO:0000256" key="4">
    <source>
        <dbReference type="ARBA" id="ARBA00022989"/>
    </source>
</evidence>
<feature type="transmembrane region" description="Helical" evidence="6">
    <location>
        <begin position="235"/>
        <end position="261"/>
    </location>
</feature>
<evidence type="ECO:0000256" key="2">
    <source>
        <dbReference type="ARBA" id="ARBA00008974"/>
    </source>
</evidence>
<accession>A0A8S8X864</accession>
<feature type="transmembrane region" description="Helical" evidence="6">
    <location>
        <begin position="203"/>
        <end position="223"/>
    </location>
</feature>
<feature type="transmembrane region" description="Helical" evidence="6">
    <location>
        <begin position="175"/>
        <end position="191"/>
    </location>
</feature>
<evidence type="ECO:0000256" key="1">
    <source>
        <dbReference type="ARBA" id="ARBA00004141"/>
    </source>
</evidence>
<feature type="transmembrane region" description="Helical" evidence="6">
    <location>
        <begin position="102"/>
        <end position="122"/>
    </location>
</feature>
<dbReference type="EMBL" id="BOPV01000001">
    <property type="protein sequence ID" value="GIL39613.1"/>
    <property type="molecule type" value="Genomic_DNA"/>
</dbReference>
<sequence>MSAQVETIAPDDFARDRVPQSATIGLLRLLLILLAIPIALPAFVLGAQLGKGLGLAGAVLGCFAGGAVLAAIAVPAAFVGARAKLSTYMLINQAFGATGGKLVNALLALSLLGWFGVIMTMFGRSAFETLQALAGAQPIGMLGWSALGCVLMIVTSVVGFRAIDRLSLLLTPFKILLLVWTLVAAISRYGMETARAALAQPDFSLAAGISMVVGGLAAGAVLQPDICRFARSARAGTIAAFLTFAVGFPLVLLLAAIPALATGESDMITIMIGLGLGVPALLIVLLAAWTMNTYNLYASSLVLTTILPHEKRWRATLVVGVIGAALGVLGISDLLVPYLLILSIAIPPIGGVYVVSYFARRDAPIAQFHIAAFAAWFAGAGFAFAGFALTPVPAVDSTLIAAVLTFLLVRRTV</sequence>
<name>A0A8S8X864_9PROT</name>
<evidence type="ECO:0000256" key="3">
    <source>
        <dbReference type="ARBA" id="ARBA00022692"/>
    </source>
</evidence>
<dbReference type="PANTHER" id="PTHR30569:SF0">
    <property type="entry name" value="CYTOSINE PERMEASE"/>
    <property type="match status" value="1"/>
</dbReference>
<feature type="transmembrane region" description="Helical" evidence="6">
    <location>
        <begin position="366"/>
        <end position="385"/>
    </location>
</feature>
<dbReference type="Pfam" id="PF02133">
    <property type="entry name" value="Transp_cyt_pur"/>
    <property type="match status" value="1"/>
</dbReference>
<keyword evidence="5 6" id="KW-0472">Membrane</keyword>
<evidence type="ECO:0000313" key="8">
    <source>
        <dbReference type="Proteomes" id="UP000681075"/>
    </source>
</evidence>
<keyword evidence="3 6" id="KW-0812">Transmembrane</keyword>
<feature type="transmembrane region" description="Helical" evidence="6">
    <location>
        <begin position="25"/>
        <end position="47"/>
    </location>
</feature>
<dbReference type="AlphaFoldDB" id="A0A8S8X864"/>
<evidence type="ECO:0000256" key="6">
    <source>
        <dbReference type="SAM" id="Phobius"/>
    </source>
</evidence>
<feature type="transmembrane region" description="Helical" evidence="6">
    <location>
        <begin position="267"/>
        <end position="292"/>
    </location>
</feature>
<protein>
    <submittedName>
        <fullName evidence="7">Cytosine permease</fullName>
    </submittedName>
</protein>
<gene>
    <name evidence="7" type="ORF">TMPK1_18500</name>
</gene>
<dbReference type="Proteomes" id="UP000681075">
    <property type="component" value="Unassembled WGS sequence"/>
</dbReference>
<evidence type="ECO:0000256" key="5">
    <source>
        <dbReference type="ARBA" id="ARBA00023136"/>
    </source>
</evidence>
<feature type="transmembrane region" description="Helical" evidence="6">
    <location>
        <begin position="338"/>
        <end position="359"/>
    </location>
</feature>
<dbReference type="PANTHER" id="PTHR30569">
    <property type="entry name" value="CYTOSINE TRANSPORTER CODB"/>
    <property type="match status" value="1"/>
</dbReference>
<reference evidence="7" key="1">
    <citation type="submission" date="2021-02" db="EMBL/GenBank/DDBJ databases">
        <title>Genome sequence of Rhodospirillales sp. strain TMPK1 isolated from soil.</title>
        <authorList>
            <person name="Nakai R."/>
            <person name="Kusada H."/>
            <person name="Tamaki H."/>
        </authorList>
    </citation>
    <scope>NUCLEOTIDE SEQUENCE</scope>
    <source>
        <strain evidence="7">TMPK1</strain>
    </source>
</reference>
<comment type="similarity">
    <text evidence="2">Belongs to the purine-cytosine permease (2.A.39) family.</text>
</comment>